<dbReference type="AlphaFoldDB" id="A0A502BUQ4"/>
<sequence length="73" mass="8533">MDSLDYIKTQSHRLNDDQRGFVMLMDELPEGSVPTKTDSERIAQLYLWLHMDKGSIAHRRFSSSVPVKGRRKR</sequence>
<dbReference type="EMBL" id="VEWJ01000002">
    <property type="protein sequence ID" value="TPF76703.1"/>
    <property type="molecule type" value="Genomic_DNA"/>
</dbReference>
<evidence type="ECO:0000313" key="2">
    <source>
        <dbReference type="Proteomes" id="UP000315388"/>
    </source>
</evidence>
<name>A0A502BUQ4_9HYPH</name>
<reference evidence="1 2" key="1">
    <citation type="journal article" date="2003" name="Int. J. Syst. Evol. Microbiol.">
        <title>Towards a standardized format for the description of a novel species (of an established genus): Ochrobactrum gallinifaecis sp. nov.</title>
        <authorList>
            <person name="Kampfer P."/>
            <person name="Buczolits S."/>
            <person name="Albrecht A."/>
            <person name="Busse H.J."/>
            <person name="Stackebrandt E."/>
        </authorList>
    </citation>
    <scope>NUCLEOTIDE SEQUENCE [LARGE SCALE GENOMIC DNA]</scope>
    <source>
        <strain evidence="1 2">ISO 196</strain>
    </source>
</reference>
<dbReference type="Proteomes" id="UP000315388">
    <property type="component" value="Unassembled WGS sequence"/>
</dbReference>
<keyword evidence="2" id="KW-1185">Reference proteome</keyword>
<gene>
    <name evidence="1" type="ORF">FHY56_04205</name>
</gene>
<organism evidence="1 2">
    <name type="scientific">Brucella gallinifaecis</name>
    <dbReference type="NCBI Taxonomy" id="215590"/>
    <lineage>
        <taxon>Bacteria</taxon>
        <taxon>Pseudomonadati</taxon>
        <taxon>Pseudomonadota</taxon>
        <taxon>Alphaproteobacteria</taxon>
        <taxon>Hyphomicrobiales</taxon>
        <taxon>Brucellaceae</taxon>
        <taxon>Brucella/Ochrobactrum group</taxon>
        <taxon>Brucella</taxon>
    </lineage>
</organism>
<protein>
    <submittedName>
        <fullName evidence="1">Uncharacterized protein</fullName>
    </submittedName>
</protein>
<proteinExistence type="predicted"/>
<dbReference type="RefSeq" id="WP_140903915.1">
    <property type="nucleotide sequence ID" value="NZ_JBHTMD010000020.1"/>
</dbReference>
<comment type="caution">
    <text evidence="1">The sequence shown here is derived from an EMBL/GenBank/DDBJ whole genome shotgun (WGS) entry which is preliminary data.</text>
</comment>
<evidence type="ECO:0000313" key="1">
    <source>
        <dbReference type="EMBL" id="TPF76703.1"/>
    </source>
</evidence>
<accession>A0A502BUQ4</accession>